<name>A0A921UC30_SORBI</name>
<gene>
    <name evidence="2" type="ORF">BDA96_06G046200</name>
</gene>
<dbReference type="EMBL" id="CM027685">
    <property type="protein sequence ID" value="KAG0525325.1"/>
    <property type="molecule type" value="Genomic_DNA"/>
</dbReference>
<dbReference type="Pfam" id="PF01858">
    <property type="entry name" value="RB_A"/>
    <property type="match status" value="1"/>
</dbReference>
<dbReference type="PANTHER" id="PTHR13742:SF22">
    <property type="entry name" value="RETINOBLASTOMA-RELATED PROTEIN 2"/>
    <property type="match status" value="1"/>
</dbReference>
<reference evidence="2" key="1">
    <citation type="journal article" date="2019" name="BMC Genomics">
        <title>A new reference genome for Sorghum bicolor reveals high levels of sequence similarity between sweet and grain genotypes: implications for the genetics of sugar metabolism.</title>
        <authorList>
            <person name="Cooper E.A."/>
            <person name="Brenton Z.W."/>
            <person name="Flinn B.S."/>
            <person name="Jenkins J."/>
            <person name="Shu S."/>
            <person name="Flowers D."/>
            <person name="Luo F."/>
            <person name="Wang Y."/>
            <person name="Xia P."/>
            <person name="Barry K."/>
            <person name="Daum C."/>
            <person name="Lipzen A."/>
            <person name="Yoshinaga Y."/>
            <person name="Schmutz J."/>
            <person name="Saski C."/>
            <person name="Vermerris W."/>
            <person name="Kresovich S."/>
        </authorList>
    </citation>
    <scope>NUCLEOTIDE SEQUENCE</scope>
</reference>
<dbReference type="InterPro" id="IPR002720">
    <property type="entry name" value="RB_A"/>
</dbReference>
<evidence type="ECO:0000313" key="3">
    <source>
        <dbReference type="Proteomes" id="UP000807115"/>
    </source>
</evidence>
<comment type="caution">
    <text evidence="2">The sequence shown here is derived from an EMBL/GenBank/DDBJ whole genome shotgun (WGS) entry which is preliminary data.</text>
</comment>
<sequence length="288" mass="31827">MDLIASLCHNYHASEERLKEMMDKSHKAIEDVFGMKALSASECKTENLDKIDTGMEPFITYGLMYFKGLIDMECFQSNLEKMEKLCSSNSSEGKLDFKSILINNDYIPCAENLSGDSTNLGHSKRVFEILASPTKTIKNMPTIPSSPLSPATSGSVKIVQMTPVTSAMTTAKWLHEVISSLPEKPSSKLQQFLSSCDRDLTNAVTERVSIVLEAIFPTKSSADGGGSLSHNCANVFGIPWAEARKMEASKLYYRVLEAICRAELQNSNVNNLTPLLSNERLHETKLNS</sequence>
<dbReference type="GO" id="GO:0051726">
    <property type="term" value="P:regulation of cell cycle"/>
    <property type="evidence" value="ECO:0007669"/>
    <property type="project" value="InterPro"/>
</dbReference>
<protein>
    <recommendedName>
        <fullName evidence="1">Retinoblastoma-associated protein A-box domain-containing protein</fullName>
    </recommendedName>
</protein>
<dbReference type="SMART" id="SM01368">
    <property type="entry name" value="RB_A"/>
    <property type="match status" value="1"/>
</dbReference>
<feature type="domain" description="Retinoblastoma-associated protein A-box" evidence="1">
    <location>
        <begin position="162"/>
        <end position="286"/>
    </location>
</feature>
<dbReference type="InterPro" id="IPR036915">
    <property type="entry name" value="Cyclin-like_sf"/>
</dbReference>
<proteinExistence type="predicted"/>
<dbReference type="SUPFAM" id="SSF47954">
    <property type="entry name" value="Cyclin-like"/>
    <property type="match status" value="1"/>
</dbReference>
<dbReference type="GO" id="GO:0006357">
    <property type="term" value="P:regulation of transcription by RNA polymerase II"/>
    <property type="evidence" value="ECO:0007669"/>
    <property type="project" value="InterPro"/>
</dbReference>
<dbReference type="PANTHER" id="PTHR13742">
    <property type="entry name" value="RETINOBLASTOMA-ASSOCIATED PROTEIN RB -RELATED"/>
    <property type="match status" value="1"/>
</dbReference>
<dbReference type="AlphaFoldDB" id="A0A921UC30"/>
<dbReference type="InterPro" id="IPR028309">
    <property type="entry name" value="RB_fam"/>
</dbReference>
<dbReference type="GO" id="GO:0005634">
    <property type="term" value="C:nucleus"/>
    <property type="evidence" value="ECO:0007669"/>
    <property type="project" value="InterPro"/>
</dbReference>
<dbReference type="Proteomes" id="UP000807115">
    <property type="component" value="Chromosome 6"/>
</dbReference>
<evidence type="ECO:0000313" key="2">
    <source>
        <dbReference type="EMBL" id="KAG0525325.1"/>
    </source>
</evidence>
<evidence type="ECO:0000259" key="1">
    <source>
        <dbReference type="SMART" id="SM01368"/>
    </source>
</evidence>
<dbReference type="Gene3D" id="1.10.472.10">
    <property type="entry name" value="Cyclin-like"/>
    <property type="match status" value="1"/>
</dbReference>
<organism evidence="2 3">
    <name type="scientific">Sorghum bicolor</name>
    <name type="common">Sorghum</name>
    <name type="synonym">Sorghum vulgare</name>
    <dbReference type="NCBI Taxonomy" id="4558"/>
    <lineage>
        <taxon>Eukaryota</taxon>
        <taxon>Viridiplantae</taxon>
        <taxon>Streptophyta</taxon>
        <taxon>Embryophyta</taxon>
        <taxon>Tracheophyta</taxon>
        <taxon>Spermatophyta</taxon>
        <taxon>Magnoliopsida</taxon>
        <taxon>Liliopsida</taxon>
        <taxon>Poales</taxon>
        <taxon>Poaceae</taxon>
        <taxon>PACMAD clade</taxon>
        <taxon>Panicoideae</taxon>
        <taxon>Andropogonodae</taxon>
        <taxon>Andropogoneae</taxon>
        <taxon>Sorghinae</taxon>
        <taxon>Sorghum</taxon>
    </lineage>
</organism>
<accession>A0A921UC30</accession>
<reference evidence="2" key="2">
    <citation type="submission" date="2020-10" db="EMBL/GenBank/DDBJ databases">
        <authorList>
            <person name="Cooper E.A."/>
            <person name="Brenton Z.W."/>
            <person name="Flinn B.S."/>
            <person name="Jenkins J."/>
            <person name="Shu S."/>
            <person name="Flowers D."/>
            <person name="Luo F."/>
            <person name="Wang Y."/>
            <person name="Xia P."/>
            <person name="Barry K."/>
            <person name="Daum C."/>
            <person name="Lipzen A."/>
            <person name="Yoshinaga Y."/>
            <person name="Schmutz J."/>
            <person name="Saski C."/>
            <person name="Vermerris W."/>
            <person name="Kresovich S."/>
        </authorList>
    </citation>
    <scope>NUCLEOTIDE SEQUENCE</scope>
</reference>